<keyword evidence="1" id="KW-0175">Coiled coil</keyword>
<evidence type="ECO:0000256" key="1">
    <source>
        <dbReference type="SAM" id="Coils"/>
    </source>
</evidence>
<dbReference type="EMBL" id="JAJOMB010000029">
    <property type="protein sequence ID" value="MCD5316372.1"/>
    <property type="molecule type" value="Genomic_DNA"/>
</dbReference>
<sequence>MTGQVWGRADEDGTVWVRTADGERKVGQYPGVSQDEALAYFVRKYEDLAAQVSLLEQRVKAGQVSPADSETTIKRLEPSIKDANAVGDLDGLLTRLTGLAPAVEHLREETQRAKQEARAAIVAERTKLVEEAEGLAGADPQRIPWKSSGDRLRELFDEWRRLQKESRLDKHTEDELWKRFSHARTTFDRKRRHYFGALDEERHAAKAVKEELISEAEALSTSTDWGNTAAAYRDLMARWKSAGRAAKKDDDALWSRFRAAQDAFFSARQNANSALDAEFAGNLQVKEQLAEEAERILPVKDITAAKAALREIQVRWDEAGKVPRNDMQRIEGRLRRVEQAVRDAEQDKWKRTNPEAKARASDMVTQLERTISDAEADLAKAQASGNARKIKELEQSLASRRAWLEQAQQAMSEFTD</sequence>
<gene>
    <name evidence="2" type="ORF">LR394_36290</name>
</gene>
<evidence type="ECO:0000313" key="3">
    <source>
        <dbReference type="Proteomes" id="UP001138997"/>
    </source>
</evidence>
<organism evidence="2 3">
    <name type="scientific">Kineosporia babensis</name>
    <dbReference type="NCBI Taxonomy" id="499548"/>
    <lineage>
        <taxon>Bacteria</taxon>
        <taxon>Bacillati</taxon>
        <taxon>Actinomycetota</taxon>
        <taxon>Actinomycetes</taxon>
        <taxon>Kineosporiales</taxon>
        <taxon>Kineosporiaceae</taxon>
        <taxon>Kineosporia</taxon>
    </lineage>
</organism>
<dbReference type="AlphaFoldDB" id="A0A9X1NJT8"/>
<dbReference type="RefSeq" id="WP_231449224.1">
    <property type="nucleotide sequence ID" value="NZ_JAJOMB010000029.1"/>
</dbReference>
<dbReference type="InterPro" id="IPR007139">
    <property type="entry name" value="DUF349"/>
</dbReference>
<comment type="caution">
    <text evidence="2">The sequence shown here is derived from an EMBL/GenBank/DDBJ whole genome shotgun (WGS) entry which is preliminary data.</text>
</comment>
<dbReference type="Pfam" id="PF03993">
    <property type="entry name" value="DUF349"/>
    <property type="match status" value="3"/>
</dbReference>
<evidence type="ECO:0000313" key="2">
    <source>
        <dbReference type="EMBL" id="MCD5316372.1"/>
    </source>
</evidence>
<proteinExistence type="predicted"/>
<protein>
    <submittedName>
        <fullName evidence="2">DUF349 domain-containing protein</fullName>
    </submittedName>
</protein>
<name>A0A9X1NJT8_9ACTN</name>
<keyword evidence="3" id="KW-1185">Reference proteome</keyword>
<dbReference type="Proteomes" id="UP001138997">
    <property type="component" value="Unassembled WGS sequence"/>
</dbReference>
<reference evidence="2" key="1">
    <citation type="submission" date="2021-11" db="EMBL/GenBank/DDBJ databases">
        <title>Streptomyces corallinus and Kineosporia corallina sp. nov., two new coral-derived marine actinobacteria.</title>
        <authorList>
            <person name="Buangrab K."/>
            <person name="Sutthacheep M."/>
            <person name="Yeemin T."/>
            <person name="Harunari E."/>
            <person name="Igarashi Y."/>
            <person name="Sripreechasak P."/>
            <person name="Kanchanasin P."/>
            <person name="Tanasupawat S."/>
            <person name="Phongsopitanun W."/>
        </authorList>
    </citation>
    <scope>NUCLEOTIDE SEQUENCE</scope>
    <source>
        <strain evidence="2">JCM 31032</strain>
    </source>
</reference>
<feature type="coiled-coil region" evidence="1">
    <location>
        <begin position="327"/>
        <end position="384"/>
    </location>
</feature>
<accession>A0A9X1NJT8</accession>